<gene>
    <name evidence="1" type="ORF">FIBSPDRAFT_874830</name>
</gene>
<proteinExistence type="predicted"/>
<sequence length="57" mass="6370">MAHIPAHIESRESGQALALLRLYRSEGLRVVGSLVDEDECIECIEEQGFEHDSDLDS</sequence>
<organism evidence="1 2">
    <name type="scientific">Athelia psychrophila</name>
    <dbReference type="NCBI Taxonomy" id="1759441"/>
    <lineage>
        <taxon>Eukaryota</taxon>
        <taxon>Fungi</taxon>
        <taxon>Dikarya</taxon>
        <taxon>Basidiomycota</taxon>
        <taxon>Agaricomycotina</taxon>
        <taxon>Agaricomycetes</taxon>
        <taxon>Agaricomycetidae</taxon>
        <taxon>Atheliales</taxon>
        <taxon>Atheliaceae</taxon>
        <taxon>Athelia</taxon>
    </lineage>
</organism>
<evidence type="ECO:0000313" key="2">
    <source>
        <dbReference type="Proteomes" id="UP000076532"/>
    </source>
</evidence>
<evidence type="ECO:0000313" key="1">
    <source>
        <dbReference type="EMBL" id="KZP08086.1"/>
    </source>
</evidence>
<dbReference type="AlphaFoldDB" id="A0A165X0Z9"/>
<dbReference type="Proteomes" id="UP000076532">
    <property type="component" value="Unassembled WGS sequence"/>
</dbReference>
<accession>A0A165X0Z9</accession>
<protein>
    <submittedName>
        <fullName evidence="1">Uncharacterized protein</fullName>
    </submittedName>
</protein>
<name>A0A165X0Z9_9AGAM</name>
<reference evidence="1 2" key="1">
    <citation type="journal article" date="2016" name="Mol. Biol. Evol.">
        <title>Comparative Genomics of Early-Diverging Mushroom-Forming Fungi Provides Insights into the Origins of Lignocellulose Decay Capabilities.</title>
        <authorList>
            <person name="Nagy L.G."/>
            <person name="Riley R."/>
            <person name="Tritt A."/>
            <person name="Adam C."/>
            <person name="Daum C."/>
            <person name="Floudas D."/>
            <person name="Sun H."/>
            <person name="Yadav J.S."/>
            <person name="Pangilinan J."/>
            <person name="Larsson K.H."/>
            <person name="Matsuura K."/>
            <person name="Barry K."/>
            <person name="Labutti K."/>
            <person name="Kuo R."/>
            <person name="Ohm R.A."/>
            <person name="Bhattacharya S.S."/>
            <person name="Shirouzu T."/>
            <person name="Yoshinaga Y."/>
            <person name="Martin F.M."/>
            <person name="Grigoriev I.V."/>
            <person name="Hibbett D.S."/>
        </authorList>
    </citation>
    <scope>NUCLEOTIDE SEQUENCE [LARGE SCALE GENOMIC DNA]</scope>
    <source>
        <strain evidence="1 2">CBS 109695</strain>
    </source>
</reference>
<dbReference type="EMBL" id="KV417731">
    <property type="protein sequence ID" value="KZP08086.1"/>
    <property type="molecule type" value="Genomic_DNA"/>
</dbReference>
<keyword evidence="2" id="KW-1185">Reference proteome</keyword>